<dbReference type="PANTHER" id="PTHR24416:SF611">
    <property type="entry name" value="TYROSINE-PROTEIN KINASE TRANSMEMBRANE RECEPTOR ROR"/>
    <property type="match status" value="1"/>
</dbReference>
<dbReference type="HOGENOM" id="CLU_000288_7_26_1"/>
<evidence type="ECO:0000259" key="1">
    <source>
        <dbReference type="PROSITE" id="PS50011"/>
    </source>
</evidence>
<reference evidence="3" key="3">
    <citation type="submission" date="2015-06" db="UniProtKB">
        <authorList>
            <consortium name="EnsemblMetazoa"/>
        </authorList>
    </citation>
    <scope>IDENTIFICATION</scope>
</reference>
<dbReference type="PANTHER" id="PTHR24416">
    <property type="entry name" value="TYROSINE-PROTEIN KINASE RECEPTOR"/>
    <property type="match status" value="1"/>
</dbReference>
<evidence type="ECO:0000313" key="2">
    <source>
        <dbReference type="EMBL" id="ELU18482.1"/>
    </source>
</evidence>
<dbReference type="InterPro" id="IPR011009">
    <property type="entry name" value="Kinase-like_dom_sf"/>
</dbReference>
<evidence type="ECO:0000313" key="3">
    <source>
        <dbReference type="EnsemblMetazoa" id="CapteP145671"/>
    </source>
</evidence>
<accession>R7VIU9</accession>
<dbReference type="OMA" id="LATWRYS"/>
<keyword evidence="4" id="KW-1185">Reference proteome</keyword>
<reference evidence="2 4" key="2">
    <citation type="journal article" date="2013" name="Nature">
        <title>Insights into bilaterian evolution from three spiralian genomes.</title>
        <authorList>
            <person name="Simakov O."/>
            <person name="Marletaz F."/>
            <person name="Cho S.J."/>
            <person name="Edsinger-Gonzales E."/>
            <person name="Havlak P."/>
            <person name="Hellsten U."/>
            <person name="Kuo D.H."/>
            <person name="Larsson T."/>
            <person name="Lv J."/>
            <person name="Arendt D."/>
            <person name="Savage R."/>
            <person name="Osoegawa K."/>
            <person name="de Jong P."/>
            <person name="Grimwood J."/>
            <person name="Chapman J.A."/>
            <person name="Shapiro H."/>
            <person name="Aerts A."/>
            <person name="Otillar R.P."/>
            <person name="Terry A.Y."/>
            <person name="Boore J.L."/>
            <person name="Grigoriev I.V."/>
            <person name="Lindberg D.R."/>
            <person name="Seaver E.C."/>
            <person name="Weisblat D.A."/>
            <person name="Putnam N.H."/>
            <person name="Rokhsar D.S."/>
        </authorList>
    </citation>
    <scope>NUCLEOTIDE SEQUENCE</scope>
    <source>
        <strain evidence="2 4">I ESC-2004</strain>
    </source>
</reference>
<name>R7VIU9_CAPTE</name>
<dbReference type="GO" id="GO:0005886">
    <property type="term" value="C:plasma membrane"/>
    <property type="evidence" value="ECO:0007669"/>
    <property type="project" value="TreeGrafter"/>
</dbReference>
<sequence>VRRFPPEMVGPPEHTSKSDVWVMAILFWEVISGKEPYDSLSDQEVCEAILGKIKPENPINCDTETFNLMNKCWMFNPENRPSATEVSQEIDVSHLGMHTIQCSA</sequence>
<dbReference type="OrthoDB" id="28230at2759"/>
<dbReference type="SUPFAM" id="SSF56112">
    <property type="entry name" value="Protein kinase-like (PK-like)"/>
    <property type="match status" value="1"/>
</dbReference>
<dbReference type="Proteomes" id="UP000014760">
    <property type="component" value="Unassembled WGS sequence"/>
</dbReference>
<proteinExistence type="predicted"/>
<gene>
    <name evidence="2" type="ORF">CAPTEDRAFT_145671</name>
</gene>
<dbReference type="GO" id="GO:0005524">
    <property type="term" value="F:ATP binding"/>
    <property type="evidence" value="ECO:0007669"/>
    <property type="project" value="InterPro"/>
</dbReference>
<dbReference type="Pfam" id="PF07714">
    <property type="entry name" value="PK_Tyr_Ser-Thr"/>
    <property type="match status" value="1"/>
</dbReference>
<organism evidence="2">
    <name type="scientific">Capitella teleta</name>
    <name type="common">Polychaete worm</name>
    <dbReference type="NCBI Taxonomy" id="283909"/>
    <lineage>
        <taxon>Eukaryota</taxon>
        <taxon>Metazoa</taxon>
        <taxon>Spiralia</taxon>
        <taxon>Lophotrochozoa</taxon>
        <taxon>Annelida</taxon>
        <taxon>Polychaeta</taxon>
        <taxon>Sedentaria</taxon>
        <taxon>Scolecida</taxon>
        <taxon>Capitellidae</taxon>
        <taxon>Capitella</taxon>
    </lineage>
</organism>
<dbReference type="Gene3D" id="1.10.510.10">
    <property type="entry name" value="Transferase(Phosphotransferase) domain 1"/>
    <property type="match status" value="1"/>
</dbReference>
<dbReference type="InterPro" id="IPR000719">
    <property type="entry name" value="Prot_kinase_dom"/>
</dbReference>
<dbReference type="GO" id="GO:0004714">
    <property type="term" value="F:transmembrane receptor protein tyrosine kinase activity"/>
    <property type="evidence" value="ECO:0007669"/>
    <property type="project" value="TreeGrafter"/>
</dbReference>
<evidence type="ECO:0000313" key="4">
    <source>
        <dbReference type="Proteomes" id="UP000014760"/>
    </source>
</evidence>
<dbReference type="InterPro" id="IPR001245">
    <property type="entry name" value="Ser-Thr/Tyr_kinase_cat_dom"/>
</dbReference>
<feature type="domain" description="Protein kinase" evidence="1">
    <location>
        <begin position="1"/>
        <end position="97"/>
    </location>
</feature>
<feature type="non-terminal residue" evidence="2">
    <location>
        <position position="1"/>
    </location>
</feature>
<dbReference type="AlphaFoldDB" id="R7VIU9"/>
<reference evidence="4" key="1">
    <citation type="submission" date="2012-12" db="EMBL/GenBank/DDBJ databases">
        <authorList>
            <person name="Hellsten U."/>
            <person name="Grimwood J."/>
            <person name="Chapman J.A."/>
            <person name="Shapiro H."/>
            <person name="Aerts A."/>
            <person name="Otillar R.P."/>
            <person name="Terry A.Y."/>
            <person name="Boore J.L."/>
            <person name="Simakov O."/>
            <person name="Marletaz F."/>
            <person name="Cho S.-J."/>
            <person name="Edsinger-Gonzales E."/>
            <person name="Havlak P."/>
            <person name="Kuo D.-H."/>
            <person name="Larsson T."/>
            <person name="Lv J."/>
            <person name="Arendt D."/>
            <person name="Savage R."/>
            <person name="Osoegawa K."/>
            <person name="de Jong P."/>
            <person name="Lindberg D.R."/>
            <person name="Seaver E.C."/>
            <person name="Weisblat D.A."/>
            <person name="Putnam N.H."/>
            <person name="Grigoriev I.V."/>
            <person name="Rokhsar D.S."/>
        </authorList>
    </citation>
    <scope>NUCLEOTIDE SEQUENCE</scope>
    <source>
        <strain evidence="4">I ESC-2004</strain>
    </source>
</reference>
<dbReference type="GO" id="GO:0043235">
    <property type="term" value="C:receptor complex"/>
    <property type="evidence" value="ECO:0007669"/>
    <property type="project" value="TreeGrafter"/>
</dbReference>
<dbReference type="EMBL" id="AMQN01016251">
    <property type="status" value="NOT_ANNOTATED_CDS"/>
    <property type="molecule type" value="Genomic_DNA"/>
</dbReference>
<dbReference type="InterPro" id="IPR050122">
    <property type="entry name" value="RTK"/>
</dbReference>
<dbReference type="PROSITE" id="PS50011">
    <property type="entry name" value="PROTEIN_KINASE_DOM"/>
    <property type="match status" value="1"/>
</dbReference>
<protein>
    <recommendedName>
        <fullName evidence="1">Protein kinase domain-containing protein</fullName>
    </recommendedName>
</protein>
<dbReference type="EMBL" id="KB291875">
    <property type="protein sequence ID" value="ELU18482.1"/>
    <property type="molecule type" value="Genomic_DNA"/>
</dbReference>
<dbReference type="GO" id="GO:0007169">
    <property type="term" value="P:cell surface receptor protein tyrosine kinase signaling pathway"/>
    <property type="evidence" value="ECO:0007669"/>
    <property type="project" value="TreeGrafter"/>
</dbReference>
<dbReference type="EnsemblMetazoa" id="CapteT145671">
    <property type="protein sequence ID" value="CapteP145671"/>
    <property type="gene ID" value="CapteG145671"/>
</dbReference>